<reference evidence="2 3" key="1">
    <citation type="journal article" date="2016" name="Mol. Biol. Evol.">
        <title>Comparative Genomics of Early-Diverging Mushroom-Forming Fungi Provides Insights into the Origins of Lignocellulose Decay Capabilities.</title>
        <authorList>
            <person name="Nagy L.G."/>
            <person name="Riley R."/>
            <person name="Tritt A."/>
            <person name="Adam C."/>
            <person name="Daum C."/>
            <person name="Floudas D."/>
            <person name="Sun H."/>
            <person name="Yadav J.S."/>
            <person name="Pangilinan J."/>
            <person name="Larsson K.H."/>
            <person name="Matsuura K."/>
            <person name="Barry K."/>
            <person name="Labutti K."/>
            <person name="Kuo R."/>
            <person name="Ohm R.A."/>
            <person name="Bhattacharya S.S."/>
            <person name="Shirouzu T."/>
            <person name="Yoshinaga Y."/>
            <person name="Martin F.M."/>
            <person name="Grigoriev I.V."/>
            <person name="Hibbett D.S."/>
        </authorList>
    </citation>
    <scope>NUCLEOTIDE SEQUENCE [LARGE SCALE GENOMIC DNA]</scope>
    <source>
        <strain evidence="2 3">HHB12733</strain>
    </source>
</reference>
<dbReference type="GO" id="GO:0006044">
    <property type="term" value="P:N-acetylglucosamine metabolic process"/>
    <property type="evidence" value="ECO:0007669"/>
    <property type="project" value="TreeGrafter"/>
</dbReference>
<evidence type="ECO:0000313" key="3">
    <source>
        <dbReference type="Proteomes" id="UP000076842"/>
    </source>
</evidence>
<dbReference type="Proteomes" id="UP000076842">
    <property type="component" value="Unassembled WGS sequence"/>
</dbReference>
<proteinExistence type="predicted"/>
<organism evidence="2 3">
    <name type="scientific">Calocera cornea HHB12733</name>
    <dbReference type="NCBI Taxonomy" id="1353952"/>
    <lineage>
        <taxon>Eukaryota</taxon>
        <taxon>Fungi</taxon>
        <taxon>Dikarya</taxon>
        <taxon>Basidiomycota</taxon>
        <taxon>Agaricomycotina</taxon>
        <taxon>Dacrymycetes</taxon>
        <taxon>Dacrymycetales</taxon>
        <taxon>Dacrymycetaceae</taxon>
        <taxon>Calocera</taxon>
    </lineage>
</organism>
<accession>A0A165DH51</accession>
<keyword evidence="1" id="KW-1133">Transmembrane helix</keyword>
<protein>
    <submittedName>
        <fullName evidence="2">Glycosyltransferase family 17 protein</fullName>
    </submittedName>
</protein>
<keyword evidence="1" id="KW-0812">Transmembrane</keyword>
<dbReference type="OrthoDB" id="6474464at2759"/>
<evidence type="ECO:0000313" key="2">
    <source>
        <dbReference type="EMBL" id="KZT52775.1"/>
    </source>
</evidence>
<sequence>MARWLSPRRFFAACPPAVGVVVLVVGLLWLLMNGRKFWDAVSYGTRPFWDAPDGPKEILPHFYAEGVEFDAHLCKLHGWAPRPHPLPPVWDAIMVSTELDLLEIRMHELSGVVDRIFLVESNSTFTGLPKSTYFADNRERFANFDGKVIYSLFPGMQPHPSDPFTFENAQRVHMTNLLTSQLPKAEPMPLVIFSDLDEIPTAHTIRLLQACQAPSPLHLQMQEYLYSLEWPMGFRSWRAQVHLWDKHSTYYRHSMSTNLALADSGWHCSYCFRTLKEFAEKMEGFSHADRLRGNRALLLPAHIQRIICEGTDIFDMLPEAYRFKDLYNAMQPDAAKSALGVPRYLLEQFEKFRFLLPGGCMRDE</sequence>
<dbReference type="InParanoid" id="A0A165DH51"/>
<dbReference type="InterPro" id="IPR006813">
    <property type="entry name" value="Glyco_trans_17"/>
</dbReference>
<dbReference type="STRING" id="1353952.A0A165DH51"/>
<dbReference type="AlphaFoldDB" id="A0A165DH51"/>
<keyword evidence="1" id="KW-0472">Membrane</keyword>
<dbReference type="PANTHER" id="PTHR12224:SF0">
    <property type="entry name" value="BETA-1,4-MANNOSYL-GLYCOPROTEIN 4-BETA-N-ACETYLGLUCOSAMINYLTRANSFERASE"/>
    <property type="match status" value="1"/>
</dbReference>
<name>A0A165DH51_9BASI</name>
<keyword evidence="3" id="KW-1185">Reference proteome</keyword>
<dbReference type="PANTHER" id="PTHR12224">
    <property type="entry name" value="BETA-1,4-MANNOSYL-GLYCOPROTEIN BETA-1,4-N-ACETYLGLUCOSAMINYL-TRANSFERASE"/>
    <property type="match status" value="1"/>
</dbReference>
<keyword evidence="2" id="KW-0808">Transferase</keyword>
<gene>
    <name evidence="2" type="ORF">CALCODRAFT_458850</name>
</gene>
<evidence type="ECO:0000256" key="1">
    <source>
        <dbReference type="SAM" id="Phobius"/>
    </source>
</evidence>
<dbReference type="Pfam" id="PF04724">
    <property type="entry name" value="Glyco_transf_17"/>
    <property type="match status" value="1"/>
</dbReference>
<dbReference type="GO" id="GO:0016020">
    <property type="term" value="C:membrane"/>
    <property type="evidence" value="ECO:0007669"/>
    <property type="project" value="InterPro"/>
</dbReference>
<feature type="transmembrane region" description="Helical" evidence="1">
    <location>
        <begin position="12"/>
        <end position="32"/>
    </location>
</feature>
<dbReference type="EMBL" id="KV424056">
    <property type="protein sequence ID" value="KZT52775.1"/>
    <property type="molecule type" value="Genomic_DNA"/>
</dbReference>
<dbReference type="GO" id="GO:0003830">
    <property type="term" value="F:beta-1,4-mannosylglycoprotein 4-beta-N-acetylglucosaminyltransferase activity"/>
    <property type="evidence" value="ECO:0007669"/>
    <property type="project" value="InterPro"/>
</dbReference>